<dbReference type="EMBL" id="VSSQ01064615">
    <property type="protein sequence ID" value="MPN17477.1"/>
    <property type="molecule type" value="Genomic_DNA"/>
</dbReference>
<reference evidence="1" key="1">
    <citation type="submission" date="2019-08" db="EMBL/GenBank/DDBJ databases">
        <authorList>
            <person name="Kucharzyk K."/>
            <person name="Murdoch R.W."/>
            <person name="Higgins S."/>
            <person name="Loffler F."/>
        </authorList>
    </citation>
    <scope>NUCLEOTIDE SEQUENCE</scope>
</reference>
<gene>
    <name evidence="1" type="ORF">SDC9_164830</name>
</gene>
<sequence>MGGKGRIRVFRQPGEETVGAAEGDEGLPQPAVGVFVDPEVPVVGKLHQGSETLHSGGSPAEEPAVINLRGTEGRVNHSPGAASVPGRSCLVMVEDEGVSPFGIVPVESIHSPAVLAEEIHHEEIMSCGDAFKDQAVHRPVPGQGNLQGTLPVPPVPGYRRCRDSIEVRMAYYMKKGRTHFSFSSEINKMSFSFTDDVHSPSWLHRCPQAVFFPPESGEK</sequence>
<name>A0A645FSQ2_9ZZZZ</name>
<protein>
    <submittedName>
        <fullName evidence="1">Uncharacterized protein</fullName>
    </submittedName>
</protein>
<organism evidence="1">
    <name type="scientific">bioreactor metagenome</name>
    <dbReference type="NCBI Taxonomy" id="1076179"/>
    <lineage>
        <taxon>unclassified sequences</taxon>
        <taxon>metagenomes</taxon>
        <taxon>ecological metagenomes</taxon>
    </lineage>
</organism>
<evidence type="ECO:0000313" key="1">
    <source>
        <dbReference type="EMBL" id="MPN17477.1"/>
    </source>
</evidence>
<comment type="caution">
    <text evidence="1">The sequence shown here is derived from an EMBL/GenBank/DDBJ whole genome shotgun (WGS) entry which is preliminary data.</text>
</comment>
<dbReference type="AlphaFoldDB" id="A0A645FSQ2"/>
<accession>A0A645FSQ2</accession>
<proteinExistence type="predicted"/>